<dbReference type="AlphaFoldDB" id="A0A9X8MPK6"/>
<dbReference type="RefSeq" id="WP_073443690.1">
    <property type="nucleotide sequence ID" value="NZ_FRBK01000003.1"/>
</dbReference>
<keyword evidence="2 4" id="KW-0238">DNA-binding</keyword>
<dbReference type="PANTHER" id="PTHR47506:SF1">
    <property type="entry name" value="HTH-TYPE TRANSCRIPTIONAL REGULATOR YJDC"/>
    <property type="match status" value="1"/>
</dbReference>
<proteinExistence type="predicted"/>
<dbReference type="Pfam" id="PF16925">
    <property type="entry name" value="TetR_C_13"/>
    <property type="match status" value="1"/>
</dbReference>
<dbReference type="Gene3D" id="1.10.10.60">
    <property type="entry name" value="Homeodomain-like"/>
    <property type="match status" value="1"/>
</dbReference>
<dbReference type="Proteomes" id="UP000184388">
    <property type="component" value="Unassembled WGS sequence"/>
</dbReference>
<evidence type="ECO:0000259" key="5">
    <source>
        <dbReference type="PROSITE" id="PS50977"/>
    </source>
</evidence>
<protein>
    <submittedName>
        <fullName evidence="6">Transcriptional regulator, TetR family</fullName>
    </submittedName>
</protein>
<dbReference type="InterPro" id="IPR036271">
    <property type="entry name" value="Tet_transcr_reg_TetR-rel_C_sf"/>
</dbReference>
<dbReference type="InterPro" id="IPR009057">
    <property type="entry name" value="Homeodomain-like_sf"/>
</dbReference>
<dbReference type="SUPFAM" id="SSF48498">
    <property type="entry name" value="Tetracyclin repressor-like, C-terminal domain"/>
    <property type="match status" value="1"/>
</dbReference>
<gene>
    <name evidence="6" type="ORF">SAMN05216268_103442</name>
</gene>
<name>A0A9X8MPK6_9ACTN</name>
<evidence type="ECO:0000256" key="1">
    <source>
        <dbReference type="ARBA" id="ARBA00023015"/>
    </source>
</evidence>
<dbReference type="PROSITE" id="PS50977">
    <property type="entry name" value="HTH_TETR_2"/>
    <property type="match status" value="1"/>
</dbReference>
<sequence length="194" mass="21366">MARPRKFDEVRAVDAAMEAFWAAGYEATSTQGLCDATGLGRSSIYNTFKSKHDLFERALARYMERKNGELTEFLDDDTRTARQKLRGILQRIIDEEFTRHPDGRGCLVVNTAIEVASHDAPVAATLERDYGVRLELVRAVIERGQRDGDIAADRDSRTLAHLLIAAIGGIRVSARAGVDRAALESVADATLTAF</sequence>
<evidence type="ECO:0000313" key="7">
    <source>
        <dbReference type="Proteomes" id="UP000184388"/>
    </source>
</evidence>
<dbReference type="GO" id="GO:0003677">
    <property type="term" value="F:DNA binding"/>
    <property type="evidence" value="ECO:0007669"/>
    <property type="project" value="UniProtKB-UniRule"/>
</dbReference>
<dbReference type="EMBL" id="FRBK01000003">
    <property type="protein sequence ID" value="SHL27612.1"/>
    <property type="molecule type" value="Genomic_DNA"/>
</dbReference>
<evidence type="ECO:0000256" key="4">
    <source>
        <dbReference type="PROSITE-ProRule" id="PRU00335"/>
    </source>
</evidence>
<accession>A0A9X8MPK6</accession>
<keyword evidence="1" id="KW-0805">Transcription regulation</keyword>
<dbReference type="InterPro" id="IPR001647">
    <property type="entry name" value="HTH_TetR"/>
</dbReference>
<organism evidence="6 7">
    <name type="scientific">Streptomyces yunnanensis</name>
    <dbReference type="NCBI Taxonomy" id="156453"/>
    <lineage>
        <taxon>Bacteria</taxon>
        <taxon>Bacillati</taxon>
        <taxon>Actinomycetota</taxon>
        <taxon>Actinomycetes</taxon>
        <taxon>Kitasatosporales</taxon>
        <taxon>Streptomycetaceae</taxon>
        <taxon>Streptomyces</taxon>
    </lineage>
</organism>
<dbReference type="Pfam" id="PF00440">
    <property type="entry name" value="TetR_N"/>
    <property type="match status" value="1"/>
</dbReference>
<feature type="DNA-binding region" description="H-T-H motif" evidence="4">
    <location>
        <begin position="29"/>
        <end position="48"/>
    </location>
</feature>
<reference evidence="7" key="1">
    <citation type="submission" date="2016-11" db="EMBL/GenBank/DDBJ databases">
        <authorList>
            <person name="Jaros S."/>
            <person name="Januszkiewicz K."/>
            <person name="Wedrychowicz H."/>
        </authorList>
    </citation>
    <scope>NUCLEOTIDE SEQUENCE [LARGE SCALE GENOMIC DNA]</scope>
    <source>
        <strain evidence="7">CGMCC 4.3555</strain>
    </source>
</reference>
<dbReference type="SUPFAM" id="SSF46689">
    <property type="entry name" value="Homeodomain-like"/>
    <property type="match status" value="1"/>
</dbReference>
<feature type="domain" description="HTH tetR-type" evidence="5">
    <location>
        <begin position="6"/>
        <end position="66"/>
    </location>
</feature>
<dbReference type="Gene3D" id="1.10.357.10">
    <property type="entry name" value="Tetracycline Repressor, domain 2"/>
    <property type="match status" value="1"/>
</dbReference>
<comment type="caution">
    <text evidence="6">The sequence shown here is derived from an EMBL/GenBank/DDBJ whole genome shotgun (WGS) entry which is preliminary data.</text>
</comment>
<dbReference type="InterPro" id="IPR011075">
    <property type="entry name" value="TetR_C"/>
</dbReference>
<dbReference type="PANTHER" id="PTHR47506">
    <property type="entry name" value="TRANSCRIPTIONAL REGULATORY PROTEIN"/>
    <property type="match status" value="1"/>
</dbReference>
<keyword evidence="3" id="KW-0804">Transcription</keyword>
<evidence type="ECO:0000313" key="6">
    <source>
        <dbReference type="EMBL" id="SHL27612.1"/>
    </source>
</evidence>
<evidence type="ECO:0000256" key="3">
    <source>
        <dbReference type="ARBA" id="ARBA00023163"/>
    </source>
</evidence>
<evidence type="ECO:0000256" key="2">
    <source>
        <dbReference type="ARBA" id="ARBA00023125"/>
    </source>
</evidence>